<feature type="compositionally biased region" description="Low complexity" evidence="1">
    <location>
        <begin position="171"/>
        <end position="182"/>
    </location>
</feature>
<feature type="compositionally biased region" description="Acidic residues" evidence="1">
    <location>
        <begin position="136"/>
        <end position="145"/>
    </location>
</feature>
<organism evidence="2 3">
    <name type="scientific">Hohenbuehelia grisea</name>
    <dbReference type="NCBI Taxonomy" id="104357"/>
    <lineage>
        <taxon>Eukaryota</taxon>
        <taxon>Fungi</taxon>
        <taxon>Dikarya</taxon>
        <taxon>Basidiomycota</taxon>
        <taxon>Agaricomycotina</taxon>
        <taxon>Agaricomycetes</taxon>
        <taxon>Agaricomycetidae</taxon>
        <taxon>Agaricales</taxon>
        <taxon>Pleurotineae</taxon>
        <taxon>Pleurotaceae</taxon>
        <taxon>Hohenbuehelia</taxon>
    </lineage>
</organism>
<gene>
    <name evidence="2" type="ORF">HGRIS_009460</name>
</gene>
<evidence type="ECO:0000313" key="2">
    <source>
        <dbReference type="EMBL" id="KAL0949396.1"/>
    </source>
</evidence>
<feature type="region of interest" description="Disordered" evidence="1">
    <location>
        <begin position="379"/>
        <end position="398"/>
    </location>
</feature>
<comment type="caution">
    <text evidence="2">The sequence shown here is derived from an EMBL/GenBank/DDBJ whole genome shotgun (WGS) entry which is preliminary data.</text>
</comment>
<feature type="region of interest" description="Disordered" evidence="1">
    <location>
        <begin position="108"/>
        <end position="146"/>
    </location>
</feature>
<feature type="compositionally biased region" description="Basic residues" evidence="1">
    <location>
        <begin position="650"/>
        <end position="659"/>
    </location>
</feature>
<dbReference type="Proteomes" id="UP001556367">
    <property type="component" value="Unassembled WGS sequence"/>
</dbReference>
<name>A0ABR3J182_9AGAR</name>
<keyword evidence="3" id="KW-1185">Reference proteome</keyword>
<feature type="compositionally biased region" description="Basic residues" evidence="1">
    <location>
        <begin position="616"/>
        <end position="627"/>
    </location>
</feature>
<accession>A0ABR3J182</accession>
<proteinExistence type="predicted"/>
<evidence type="ECO:0000256" key="1">
    <source>
        <dbReference type="SAM" id="MobiDB-lite"/>
    </source>
</evidence>
<protein>
    <submittedName>
        <fullName evidence="2">Uncharacterized protein</fullName>
    </submittedName>
</protein>
<reference evidence="3" key="1">
    <citation type="submission" date="2024-06" db="EMBL/GenBank/DDBJ databases">
        <title>Multi-omics analyses provide insights into the biosynthesis of the anticancer antibiotic pleurotin in Hohenbuehelia grisea.</title>
        <authorList>
            <person name="Weaver J.A."/>
            <person name="Alberti F."/>
        </authorList>
    </citation>
    <scope>NUCLEOTIDE SEQUENCE [LARGE SCALE GENOMIC DNA]</scope>
    <source>
        <strain evidence="3">T-177</strain>
    </source>
</reference>
<sequence>MWLARNVHQAIPLLHRRPLLHMLASKSYVSDEFVEDSEPEREALRTQNQAGRTDSRVLKECNREQDFSVEVSLERDIIDITDTSEDISQRPCASERLLNLSASDVNENIPSKPHNQATEVPSELYPHGSTRNDQAAMDDSDDQEEGAPRFSLAHFAYNGNATRPLLHRNLSSRTSSSSSIVSIPPPPPVPKKLSRTWSKTRFASRVSDAQLAKLLKCVSCDTKWTARKSAAQKASHVQSCAKKRGFSEDTVCVLIERELAKAAAEETEPAAPKNKGKGKAVEAAPKPVTFFEELVNEAGVQRKKPGPKRAKVSVTVQSVVETRDDILKKARAAFGAQAKGTESIGIHDITADLGHSGVAERYAPARTLLGDLWDDDTSKAGPSTLPSQPIDDDIHGRGSIPATQAFAPSKFGARTESMFDEDDDATDIEGSHFPATQAFAPSRLGTGARPMSLLAGLDASDNEPKDIRLGREGASSSSNFAPSKFASRKKSLFDSDGEEFGLEPAQPILAPRAPAFSSEILRRLDAAMLRVNEGAITKPAAKTPKAKTKASKAAARSPPDDILRSPFNGDAGPSAWDDDVLYRHDDDNDNFYGEALMHFEPSVNHSPTDTPAAKTKSPRKTKSKSPSKRSVIDETPLAAGSLTKEPAPRSKTKSTKKSKGKDESNAADQQHLSSDEWLEDIKQRIMQDEQLHLRILRYEPIHFDEFLKLIPDKPTGALKLELRAVLDKLAVNFYGADPARRRRK</sequence>
<feature type="region of interest" description="Disordered" evidence="1">
    <location>
        <begin position="171"/>
        <end position="195"/>
    </location>
</feature>
<feature type="region of interest" description="Disordered" evidence="1">
    <location>
        <begin position="538"/>
        <end position="581"/>
    </location>
</feature>
<feature type="region of interest" description="Disordered" evidence="1">
    <location>
        <begin position="600"/>
        <end position="674"/>
    </location>
</feature>
<evidence type="ECO:0000313" key="3">
    <source>
        <dbReference type="Proteomes" id="UP001556367"/>
    </source>
</evidence>
<feature type="compositionally biased region" description="Polar residues" evidence="1">
    <location>
        <begin position="108"/>
        <end position="119"/>
    </location>
</feature>
<dbReference type="EMBL" id="JASNQZ010000012">
    <property type="protein sequence ID" value="KAL0949396.1"/>
    <property type="molecule type" value="Genomic_DNA"/>
</dbReference>